<protein>
    <submittedName>
        <fullName evidence="1">Tricorn protease</fullName>
    </submittedName>
</protein>
<name>A0A2P5BNH9_TREOI</name>
<dbReference type="STRING" id="63057.A0A2P5BNH9"/>
<dbReference type="GO" id="GO:0006508">
    <property type="term" value="P:proteolysis"/>
    <property type="evidence" value="ECO:0007669"/>
    <property type="project" value="UniProtKB-KW"/>
</dbReference>
<dbReference type="GO" id="GO:0008233">
    <property type="term" value="F:peptidase activity"/>
    <property type="evidence" value="ECO:0007669"/>
    <property type="project" value="UniProtKB-KW"/>
</dbReference>
<dbReference type="InterPro" id="IPR011042">
    <property type="entry name" value="6-blade_b-propeller_TolB-like"/>
</dbReference>
<proteinExistence type="predicted"/>
<keyword evidence="1" id="KW-0645">Protease</keyword>
<dbReference type="Gene3D" id="2.120.10.30">
    <property type="entry name" value="TolB, C-terminal domain"/>
    <property type="match status" value="1"/>
</dbReference>
<reference evidence="2" key="1">
    <citation type="submission" date="2016-06" db="EMBL/GenBank/DDBJ databases">
        <title>Parallel loss of symbiosis genes in relatives of nitrogen-fixing non-legume Parasponia.</title>
        <authorList>
            <person name="Van Velzen R."/>
            <person name="Holmer R."/>
            <person name="Bu F."/>
            <person name="Rutten L."/>
            <person name="Van Zeijl A."/>
            <person name="Liu W."/>
            <person name="Santuari L."/>
            <person name="Cao Q."/>
            <person name="Sharma T."/>
            <person name="Shen D."/>
            <person name="Roswanjaya Y."/>
            <person name="Wardhani T."/>
            <person name="Kalhor M.S."/>
            <person name="Jansen J."/>
            <person name="Van den Hoogen J."/>
            <person name="Gungor B."/>
            <person name="Hartog M."/>
            <person name="Hontelez J."/>
            <person name="Verver J."/>
            <person name="Yang W.-C."/>
            <person name="Schijlen E."/>
            <person name="Repin R."/>
            <person name="Schilthuizen M."/>
            <person name="Schranz E."/>
            <person name="Heidstra R."/>
            <person name="Miyata K."/>
            <person name="Fedorova E."/>
            <person name="Kohlen W."/>
            <person name="Bisseling T."/>
            <person name="Smit S."/>
            <person name="Geurts R."/>
        </authorList>
    </citation>
    <scope>NUCLEOTIDE SEQUENCE [LARGE SCALE GENOMIC DNA]</scope>
    <source>
        <strain evidence="2">cv. RG33-2</strain>
    </source>
</reference>
<dbReference type="OrthoDB" id="43744at2759"/>
<organism evidence="1 2">
    <name type="scientific">Trema orientale</name>
    <name type="common">Charcoal tree</name>
    <name type="synonym">Celtis orientalis</name>
    <dbReference type="NCBI Taxonomy" id="63057"/>
    <lineage>
        <taxon>Eukaryota</taxon>
        <taxon>Viridiplantae</taxon>
        <taxon>Streptophyta</taxon>
        <taxon>Embryophyta</taxon>
        <taxon>Tracheophyta</taxon>
        <taxon>Spermatophyta</taxon>
        <taxon>Magnoliopsida</taxon>
        <taxon>eudicotyledons</taxon>
        <taxon>Gunneridae</taxon>
        <taxon>Pentapetalae</taxon>
        <taxon>rosids</taxon>
        <taxon>fabids</taxon>
        <taxon>Rosales</taxon>
        <taxon>Cannabaceae</taxon>
        <taxon>Trema</taxon>
    </lineage>
</organism>
<dbReference type="Proteomes" id="UP000237000">
    <property type="component" value="Unassembled WGS sequence"/>
</dbReference>
<keyword evidence="2" id="KW-1185">Reference proteome</keyword>
<dbReference type="InParanoid" id="A0A2P5BNH9"/>
<evidence type="ECO:0000313" key="2">
    <source>
        <dbReference type="Proteomes" id="UP000237000"/>
    </source>
</evidence>
<dbReference type="SUPFAM" id="SSF82171">
    <property type="entry name" value="DPP6 N-terminal domain-like"/>
    <property type="match status" value="1"/>
</dbReference>
<dbReference type="InterPro" id="IPR011659">
    <property type="entry name" value="WD40"/>
</dbReference>
<gene>
    <name evidence="1" type="ORF">TorRG33x02_314970</name>
</gene>
<sequence length="174" mass="19391">MCNWSPDGEWIAFSSDRHNPGSGSFELYLIHPNGTGLRKLVQSGSGGRINHPWFSPDGKNIVVTTDYAGISAEPILYPHNFLYGEIFTMKMDGSNLVRVTHNAHEDGTPSWVPKFIRPVDVEWPIDRPHCKFDDLEWLNKMSSYGLGGPADLVPNKAQCGAKLELSLYNITVSM</sequence>
<dbReference type="PANTHER" id="PTHR32161:SF8">
    <property type="entry name" value="DPP6 N-TERMINAL DOMAIN-LIKE PROTEIN"/>
    <property type="match status" value="1"/>
</dbReference>
<dbReference type="Pfam" id="PF07676">
    <property type="entry name" value="PD40"/>
    <property type="match status" value="1"/>
</dbReference>
<accession>A0A2P5BNH9</accession>
<evidence type="ECO:0000313" key="1">
    <source>
        <dbReference type="EMBL" id="PON50367.1"/>
    </source>
</evidence>
<comment type="caution">
    <text evidence="1">The sequence shown here is derived from an EMBL/GenBank/DDBJ whole genome shotgun (WGS) entry which is preliminary data.</text>
</comment>
<keyword evidence="1" id="KW-0378">Hydrolase</keyword>
<dbReference type="AlphaFoldDB" id="A0A2P5BNH9"/>
<dbReference type="PANTHER" id="PTHR32161">
    <property type="entry name" value="DPP6 N-TERMINAL DOMAIN-LIKE PROTEIN"/>
    <property type="match status" value="1"/>
</dbReference>
<dbReference type="EMBL" id="JXTC01000487">
    <property type="protein sequence ID" value="PON50367.1"/>
    <property type="molecule type" value="Genomic_DNA"/>
</dbReference>